<evidence type="ECO:0000313" key="3">
    <source>
        <dbReference type="EMBL" id="KAJ8660902.1"/>
    </source>
</evidence>
<dbReference type="PANTHER" id="PTHR13054:SF2">
    <property type="entry name" value="PROTEIN DGCR6"/>
    <property type="match status" value="1"/>
</dbReference>
<dbReference type="InterPro" id="IPR010849">
    <property type="entry name" value="Gonadal"/>
</dbReference>
<organism evidence="3 4">
    <name type="scientific">Lichtheimia ornata</name>
    <dbReference type="NCBI Taxonomy" id="688661"/>
    <lineage>
        <taxon>Eukaryota</taxon>
        <taxon>Fungi</taxon>
        <taxon>Fungi incertae sedis</taxon>
        <taxon>Mucoromycota</taxon>
        <taxon>Mucoromycotina</taxon>
        <taxon>Mucoromycetes</taxon>
        <taxon>Mucorales</taxon>
        <taxon>Lichtheimiaceae</taxon>
        <taxon>Lichtheimia</taxon>
    </lineage>
</organism>
<dbReference type="Proteomes" id="UP001234581">
    <property type="component" value="Unassembled WGS sequence"/>
</dbReference>
<comment type="caution">
    <text evidence="3">The sequence shown here is derived from an EMBL/GenBank/DDBJ whole genome shotgun (WGS) entry which is preliminary data.</text>
</comment>
<dbReference type="Pfam" id="PF07324">
    <property type="entry name" value="DGCR6"/>
    <property type="match status" value="1"/>
</dbReference>
<evidence type="ECO:0000256" key="1">
    <source>
        <dbReference type="ARBA" id="ARBA00005939"/>
    </source>
</evidence>
<name>A0AAD7VAG5_9FUNG</name>
<accession>A0AAD7VAG5</accession>
<dbReference type="RefSeq" id="XP_058345815.1">
    <property type="nucleotide sequence ID" value="XM_058483616.1"/>
</dbReference>
<dbReference type="AlphaFoldDB" id="A0AAD7VAG5"/>
<dbReference type="PANTHER" id="PTHR13054">
    <property type="entry name" value="DIGEORGE SYNDROME CRITICAL REGION 6 DGCR6 FAMILY MEMBER"/>
    <property type="match status" value="1"/>
</dbReference>
<comment type="similarity">
    <text evidence="1">Belongs to the gonadal family.</text>
</comment>
<dbReference type="GeneID" id="83210960"/>
<proteinExistence type="inferred from homology"/>
<dbReference type="EMBL" id="JARTCD010000011">
    <property type="protein sequence ID" value="KAJ8660902.1"/>
    <property type="molecule type" value="Genomic_DNA"/>
</dbReference>
<reference evidence="3 4" key="1">
    <citation type="submission" date="2023-03" db="EMBL/GenBank/DDBJ databases">
        <title>Genome sequence of Lichtheimia ornata CBS 291.66.</title>
        <authorList>
            <person name="Mohabir J.T."/>
            <person name="Shea T.P."/>
            <person name="Kurbessoian T."/>
            <person name="Berby B."/>
            <person name="Fontaine J."/>
            <person name="Livny J."/>
            <person name="Gnirke A."/>
            <person name="Stajich J.E."/>
            <person name="Cuomo C.A."/>
        </authorList>
    </citation>
    <scope>NUCLEOTIDE SEQUENCE [LARGE SCALE GENOMIC DNA]</scope>
    <source>
        <strain evidence="3">CBS 291.66</strain>
    </source>
</reference>
<keyword evidence="4" id="KW-1185">Reference proteome</keyword>
<protein>
    <submittedName>
        <fullName evidence="3">Uncharacterized protein</fullName>
    </submittedName>
</protein>
<evidence type="ECO:0000256" key="2">
    <source>
        <dbReference type="SAM" id="MobiDB-lite"/>
    </source>
</evidence>
<gene>
    <name evidence="3" type="ORF">O0I10_003547</name>
</gene>
<sequence>MDINHILSLLKQGADQHDEPSSTHAPPPPPSSTPSLNLPSSVDLAAIDPDVIQQVRQEYWATQQQQQQPQQPHNDDSLDALLDSIQGATRINSKVLVALGRLTKETNVISVLQGCKESQHRKENELYQQRQELVQQHQKQRDALFAKELVGASVDWESLEKKSEKELKQMDTHIVHQMDREIRSQQAKLAKLRVPFFKVTSSMDDIKMQHKVLSILQDMIDDEEDEKQ</sequence>
<evidence type="ECO:0000313" key="4">
    <source>
        <dbReference type="Proteomes" id="UP001234581"/>
    </source>
</evidence>
<feature type="region of interest" description="Disordered" evidence="2">
    <location>
        <begin position="11"/>
        <end position="42"/>
    </location>
</feature>